<dbReference type="Proteomes" id="UP000059680">
    <property type="component" value="Chromosome 5"/>
</dbReference>
<reference evidence="2 3" key="3">
    <citation type="journal article" date="2013" name="Rice">
        <title>Improvement of the Oryza sativa Nipponbare reference genome using next generation sequence and optical map data.</title>
        <authorList>
            <person name="Kawahara Y."/>
            <person name="de la Bastide M."/>
            <person name="Hamilton J.P."/>
            <person name="Kanamori H."/>
            <person name="McCombie W.R."/>
            <person name="Ouyang S."/>
            <person name="Schwartz D.C."/>
            <person name="Tanaka T."/>
            <person name="Wu J."/>
            <person name="Zhou S."/>
            <person name="Childs K.L."/>
            <person name="Davidson R.M."/>
            <person name="Lin H."/>
            <person name="Quesada-Ocampo L."/>
            <person name="Vaillancourt B."/>
            <person name="Sakai H."/>
            <person name="Lee S.S."/>
            <person name="Kim J."/>
            <person name="Numa H."/>
            <person name="Itoh T."/>
            <person name="Buell C.R."/>
            <person name="Matsumoto T."/>
        </authorList>
    </citation>
    <scope>NUCLEOTIDE SEQUENCE [LARGE SCALE GENOMIC DNA]</scope>
    <source>
        <strain evidence="3">cv. Nipponbare</strain>
    </source>
</reference>
<evidence type="ECO:0000313" key="2">
    <source>
        <dbReference type="EMBL" id="BAS94910.1"/>
    </source>
</evidence>
<keyword evidence="3" id="KW-1185">Reference proteome</keyword>
<gene>
    <name evidence="2" type="ordered locus">Os05g0518750</name>
    <name evidence="2" type="ORF">OSNPB_050518750</name>
</gene>
<dbReference type="InParanoid" id="A0A0P0WPM7"/>
<accession>A0A0P0WPM7</accession>
<dbReference type="EMBL" id="AP014961">
    <property type="protein sequence ID" value="BAS94910.1"/>
    <property type="molecule type" value="Genomic_DNA"/>
</dbReference>
<organism evidence="2 3">
    <name type="scientific">Oryza sativa subsp. japonica</name>
    <name type="common">Rice</name>
    <dbReference type="NCBI Taxonomy" id="39947"/>
    <lineage>
        <taxon>Eukaryota</taxon>
        <taxon>Viridiplantae</taxon>
        <taxon>Streptophyta</taxon>
        <taxon>Embryophyta</taxon>
        <taxon>Tracheophyta</taxon>
        <taxon>Spermatophyta</taxon>
        <taxon>Magnoliopsida</taxon>
        <taxon>Liliopsida</taxon>
        <taxon>Poales</taxon>
        <taxon>Poaceae</taxon>
        <taxon>BOP clade</taxon>
        <taxon>Oryzoideae</taxon>
        <taxon>Oryzeae</taxon>
        <taxon>Oryzinae</taxon>
        <taxon>Oryza</taxon>
        <taxon>Oryza sativa</taxon>
    </lineage>
</organism>
<name>A0A0P0WPM7_ORYSJ</name>
<dbReference type="AlphaFoldDB" id="A0A0P0WPM7"/>
<dbReference type="PaxDb" id="39947-A0A0P0WPM7"/>
<proteinExistence type="predicted"/>
<feature type="region of interest" description="Disordered" evidence="1">
    <location>
        <begin position="1"/>
        <end position="28"/>
    </location>
</feature>
<protein>
    <submittedName>
        <fullName evidence="2">Os05g0518750 protein</fullName>
    </submittedName>
</protein>
<reference evidence="3" key="1">
    <citation type="journal article" date="2005" name="Nature">
        <title>The map-based sequence of the rice genome.</title>
        <authorList>
            <consortium name="International rice genome sequencing project (IRGSP)"/>
            <person name="Matsumoto T."/>
            <person name="Wu J."/>
            <person name="Kanamori H."/>
            <person name="Katayose Y."/>
            <person name="Fujisawa M."/>
            <person name="Namiki N."/>
            <person name="Mizuno H."/>
            <person name="Yamamoto K."/>
            <person name="Antonio B.A."/>
            <person name="Baba T."/>
            <person name="Sakata K."/>
            <person name="Nagamura Y."/>
            <person name="Aoki H."/>
            <person name="Arikawa K."/>
            <person name="Arita K."/>
            <person name="Bito T."/>
            <person name="Chiden Y."/>
            <person name="Fujitsuka N."/>
            <person name="Fukunaka R."/>
            <person name="Hamada M."/>
            <person name="Harada C."/>
            <person name="Hayashi A."/>
            <person name="Hijishita S."/>
            <person name="Honda M."/>
            <person name="Hosokawa S."/>
            <person name="Ichikawa Y."/>
            <person name="Idonuma A."/>
            <person name="Iijima M."/>
            <person name="Ikeda M."/>
            <person name="Ikeno M."/>
            <person name="Ito K."/>
            <person name="Ito S."/>
            <person name="Ito T."/>
            <person name="Ito Y."/>
            <person name="Ito Y."/>
            <person name="Iwabuchi A."/>
            <person name="Kamiya K."/>
            <person name="Karasawa W."/>
            <person name="Kurita K."/>
            <person name="Katagiri S."/>
            <person name="Kikuta A."/>
            <person name="Kobayashi H."/>
            <person name="Kobayashi N."/>
            <person name="Machita K."/>
            <person name="Maehara T."/>
            <person name="Masukawa M."/>
            <person name="Mizubayashi T."/>
            <person name="Mukai Y."/>
            <person name="Nagasaki H."/>
            <person name="Nagata Y."/>
            <person name="Naito S."/>
            <person name="Nakashima M."/>
            <person name="Nakama Y."/>
            <person name="Nakamichi Y."/>
            <person name="Nakamura M."/>
            <person name="Meguro A."/>
            <person name="Negishi M."/>
            <person name="Ohta I."/>
            <person name="Ohta T."/>
            <person name="Okamoto M."/>
            <person name="Ono N."/>
            <person name="Saji S."/>
            <person name="Sakaguchi M."/>
            <person name="Sakai K."/>
            <person name="Shibata M."/>
            <person name="Shimokawa T."/>
            <person name="Song J."/>
            <person name="Takazaki Y."/>
            <person name="Terasawa K."/>
            <person name="Tsugane M."/>
            <person name="Tsuji K."/>
            <person name="Ueda S."/>
            <person name="Waki K."/>
            <person name="Yamagata H."/>
            <person name="Yamamoto M."/>
            <person name="Yamamoto S."/>
            <person name="Yamane H."/>
            <person name="Yoshiki S."/>
            <person name="Yoshihara R."/>
            <person name="Yukawa K."/>
            <person name="Zhong H."/>
            <person name="Yano M."/>
            <person name="Yuan Q."/>
            <person name="Ouyang S."/>
            <person name="Liu J."/>
            <person name="Jones K.M."/>
            <person name="Gansberger K."/>
            <person name="Moffat K."/>
            <person name="Hill J."/>
            <person name="Bera J."/>
            <person name="Fadrosh D."/>
            <person name="Jin S."/>
            <person name="Johri S."/>
            <person name="Kim M."/>
            <person name="Overton L."/>
            <person name="Reardon M."/>
            <person name="Tsitrin T."/>
            <person name="Vuong H."/>
            <person name="Weaver B."/>
            <person name="Ciecko A."/>
            <person name="Tallon L."/>
            <person name="Jackson J."/>
            <person name="Pai G."/>
            <person name="Aken S.V."/>
            <person name="Utterback T."/>
            <person name="Reidmuller S."/>
            <person name="Feldblyum T."/>
            <person name="Hsiao J."/>
            <person name="Zismann V."/>
            <person name="Iobst S."/>
            <person name="de Vazeille A.R."/>
            <person name="Buell C.R."/>
            <person name="Ying K."/>
            <person name="Li Y."/>
            <person name="Lu T."/>
            <person name="Huang Y."/>
            <person name="Zhao Q."/>
            <person name="Feng Q."/>
            <person name="Zhang L."/>
            <person name="Zhu J."/>
            <person name="Weng Q."/>
            <person name="Mu J."/>
            <person name="Lu Y."/>
            <person name="Fan D."/>
            <person name="Liu Y."/>
            <person name="Guan J."/>
            <person name="Zhang Y."/>
            <person name="Yu S."/>
            <person name="Liu X."/>
            <person name="Zhang Y."/>
            <person name="Hong G."/>
            <person name="Han B."/>
            <person name="Choisne N."/>
            <person name="Demange N."/>
            <person name="Orjeda G."/>
            <person name="Samain S."/>
            <person name="Cattolico L."/>
            <person name="Pelletier E."/>
            <person name="Couloux A."/>
            <person name="Segurens B."/>
            <person name="Wincker P."/>
            <person name="D'Hont A."/>
            <person name="Scarpelli C."/>
            <person name="Weissenbach J."/>
            <person name="Salanoubat M."/>
            <person name="Quetier F."/>
            <person name="Yu Y."/>
            <person name="Kim H.R."/>
            <person name="Rambo T."/>
            <person name="Currie J."/>
            <person name="Collura K."/>
            <person name="Luo M."/>
            <person name="Yang T."/>
            <person name="Ammiraju J.S.S."/>
            <person name="Engler F."/>
            <person name="Soderlund C."/>
            <person name="Wing R.A."/>
            <person name="Palmer L.E."/>
            <person name="de la Bastide M."/>
            <person name="Spiegel L."/>
            <person name="Nascimento L."/>
            <person name="Zutavern T."/>
            <person name="O'Shaughnessy A."/>
            <person name="Dike S."/>
            <person name="Dedhia N."/>
            <person name="Preston R."/>
            <person name="Balija V."/>
            <person name="McCombie W.R."/>
            <person name="Chow T."/>
            <person name="Chen H."/>
            <person name="Chung M."/>
            <person name="Chen C."/>
            <person name="Shaw J."/>
            <person name="Wu H."/>
            <person name="Hsiao K."/>
            <person name="Chao Y."/>
            <person name="Chu M."/>
            <person name="Cheng C."/>
            <person name="Hour A."/>
            <person name="Lee P."/>
            <person name="Lin S."/>
            <person name="Lin Y."/>
            <person name="Liou J."/>
            <person name="Liu S."/>
            <person name="Hsing Y."/>
            <person name="Raghuvanshi S."/>
            <person name="Mohanty A."/>
            <person name="Bharti A.K."/>
            <person name="Gaur A."/>
            <person name="Gupta V."/>
            <person name="Kumar D."/>
            <person name="Ravi V."/>
            <person name="Vij S."/>
            <person name="Kapur A."/>
            <person name="Khurana P."/>
            <person name="Khurana P."/>
            <person name="Khurana J.P."/>
            <person name="Tyagi A.K."/>
            <person name="Gaikwad K."/>
            <person name="Singh A."/>
            <person name="Dalal V."/>
            <person name="Srivastava S."/>
            <person name="Dixit A."/>
            <person name="Pal A.K."/>
            <person name="Ghazi I.A."/>
            <person name="Yadav M."/>
            <person name="Pandit A."/>
            <person name="Bhargava A."/>
            <person name="Sureshbabu K."/>
            <person name="Batra K."/>
            <person name="Sharma T.R."/>
            <person name="Mohapatra T."/>
            <person name="Singh N.K."/>
            <person name="Messing J."/>
            <person name="Nelson A.B."/>
            <person name="Fuks G."/>
            <person name="Kavchok S."/>
            <person name="Keizer G."/>
            <person name="Linton E."/>
            <person name="Llaca V."/>
            <person name="Song R."/>
            <person name="Tanyolac B."/>
            <person name="Young S."/>
            <person name="Ho-Il K."/>
            <person name="Hahn J.H."/>
            <person name="Sangsakoo G."/>
            <person name="Vanavichit A."/>
            <person name="de Mattos Luiz.A.T."/>
            <person name="Zimmer P.D."/>
            <person name="Malone G."/>
            <person name="Dellagostin O."/>
            <person name="de Oliveira A.C."/>
            <person name="Bevan M."/>
            <person name="Bancroft I."/>
            <person name="Minx P."/>
            <person name="Cordum H."/>
            <person name="Wilson R."/>
            <person name="Cheng Z."/>
            <person name="Jin W."/>
            <person name="Jiang J."/>
            <person name="Leong S.A."/>
            <person name="Iwama H."/>
            <person name="Gojobori T."/>
            <person name="Itoh T."/>
            <person name="Niimura Y."/>
            <person name="Fujii Y."/>
            <person name="Habara T."/>
            <person name="Sakai H."/>
            <person name="Sato Y."/>
            <person name="Wilson G."/>
            <person name="Kumar K."/>
            <person name="McCouch S."/>
            <person name="Juretic N."/>
            <person name="Hoen D."/>
            <person name="Wright S."/>
            <person name="Bruskiewich R."/>
            <person name="Bureau T."/>
            <person name="Miyao A."/>
            <person name="Hirochika H."/>
            <person name="Nishikawa T."/>
            <person name="Kadowaki K."/>
            <person name="Sugiura M."/>
            <person name="Burr B."/>
            <person name="Sasaki T."/>
        </authorList>
    </citation>
    <scope>NUCLEOTIDE SEQUENCE [LARGE SCALE GENOMIC DNA]</scope>
    <source>
        <strain evidence="3">cv. Nipponbare</strain>
    </source>
</reference>
<reference evidence="2 3" key="2">
    <citation type="journal article" date="2013" name="Plant Cell Physiol.">
        <title>Rice Annotation Project Database (RAP-DB): an integrative and interactive database for rice genomics.</title>
        <authorList>
            <person name="Sakai H."/>
            <person name="Lee S.S."/>
            <person name="Tanaka T."/>
            <person name="Numa H."/>
            <person name="Kim J."/>
            <person name="Kawahara Y."/>
            <person name="Wakimoto H."/>
            <person name="Yang C.C."/>
            <person name="Iwamoto M."/>
            <person name="Abe T."/>
            <person name="Yamada Y."/>
            <person name="Muto A."/>
            <person name="Inokuchi H."/>
            <person name="Ikemura T."/>
            <person name="Matsumoto T."/>
            <person name="Sasaki T."/>
            <person name="Itoh T."/>
        </authorList>
    </citation>
    <scope>NUCLEOTIDE SEQUENCE [LARGE SCALE GENOMIC DNA]</scope>
    <source>
        <strain evidence="3">cv. Nipponbare</strain>
    </source>
</reference>
<evidence type="ECO:0000256" key="1">
    <source>
        <dbReference type="SAM" id="MobiDB-lite"/>
    </source>
</evidence>
<sequence>MRSTAVRTSRRSRPLSVRPFPTHTENAALSSEHRRALAATSSCGGTNAAAGAVLPWLILRVVGALVTGMPTGADGVPVPPRESSASSTPPCCCSWWRRRRASSSRRRCWWWSGQRTSASWNSSMAAA</sequence>
<feature type="non-terminal residue" evidence="2">
    <location>
        <position position="127"/>
    </location>
</feature>
<evidence type="ECO:0000313" key="3">
    <source>
        <dbReference type="Proteomes" id="UP000059680"/>
    </source>
</evidence>
<dbReference type="FunCoup" id="A0A0P0WPM7">
    <property type="interactions" value="331"/>
</dbReference>